<dbReference type="Proteomes" id="UP000772151">
    <property type="component" value="Unassembled WGS sequence"/>
</dbReference>
<reference evidence="1" key="1">
    <citation type="submission" date="2019-04" db="EMBL/GenBank/DDBJ databases">
        <title>Evolution of Biomass-Degrading Anaerobic Consortia Revealed by Metagenomics.</title>
        <authorList>
            <person name="Peng X."/>
        </authorList>
    </citation>
    <scope>NUCLEOTIDE SEQUENCE</scope>
    <source>
        <strain evidence="1">SIG242</strain>
    </source>
</reference>
<dbReference type="EMBL" id="SVCA01000002">
    <property type="protein sequence ID" value="MBE6084589.1"/>
    <property type="molecule type" value="Genomic_DNA"/>
</dbReference>
<comment type="caution">
    <text evidence="1">The sequence shown here is derived from an EMBL/GenBank/DDBJ whole genome shotgun (WGS) entry which is preliminary data.</text>
</comment>
<dbReference type="AlphaFoldDB" id="A0A927WIF7"/>
<proteinExistence type="predicted"/>
<dbReference type="RefSeq" id="WP_303668676.1">
    <property type="nucleotide sequence ID" value="NZ_SVCA01000002.1"/>
</dbReference>
<protein>
    <submittedName>
        <fullName evidence="1">Uncharacterized protein</fullName>
    </submittedName>
</protein>
<sequence>MLNIKMDARMTDEEMEQVAGGMKYYDLDVYTGYKVYPINGGEQFTFRGQAIDENLAAAIVFYKYSNTKADVQKWLDKGWDEFEERVLNYRFANSKEFEAHYTHFRSKED</sequence>
<evidence type="ECO:0000313" key="1">
    <source>
        <dbReference type="EMBL" id="MBE6084589.1"/>
    </source>
</evidence>
<name>A0A927WIF7_SELRU</name>
<accession>A0A927WIF7</accession>
<gene>
    <name evidence="1" type="ORF">E7203_03830</name>
</gene>
<evidence type="ECO:0000313" key="2">
    <source>
        <dbReference type="Proteomes" id="UP000772151"/>
    </source>
</evidence>
<organism evidence="1 2">
    <name type="scientific">Selenomonas ruminantium</name>
    <dbReference type="NCBI Taxonomy" id="971"/>
    <lineage>
        <taxon>Bacteria</taxon>
        <taxon>Bacillati</taxon>
        <taxon>Bacillota</taxon>
        <taxon>Negativicutes</taxon>
        <taxon>Selenomonadales</taxon>
        <taxon>Selenomonadaceae</taxon>
        <taxon>Selenomonas</taxon>
    </lineage>
</organism>